<comment type="caution">
    <text evidence="2">The sequence shown here is derived from an EMBL/GenBank/DDBJ whole genome shotgun (WGS) entry which is preliminary data.</text>
</comment>
<protein>
    <recommendedName>
        <fullName evidence="4">Outer membrane beta-barrel porin/alpha-amylase</fullName>
    </recommendedName>
</protein>
<evidence type="ECO:0000313" key="2">
    <source>
        <dbReference type="EMBL" id="KWV55571.1"/>
    </source>
</evidence>
<feature type="chain" id="PRO_5007137205" description="Outer membrane beta-barrel porin/alpha-amylase" evidence="1">
    <location>
        <begin position="26"/>
        <end position="248"/>
    </location>
</feature>
<dbReference type="Pfam" id="PF13557">
    <property type="entry name" value="Phenol_MetA_deg"/>
    <property type="match status" value="1"/>
</dbReference>
<gene>
    <name evidence="2" type="ORF">AS156_05865</name>
</gene>
<evidence type="ECO:0008006" key="4">
    <source>
        <dbReference type="Google" id="ProtNLM"/>
    </source>
</evidence>
<dbReference type="Proteomes" id="UP000057737">
    <property type="component" value="Unassembled WGS sequence"/>
</dbReference>
<dbReference type="InterPro" id="IPR025737">
    <property type="entry name" value="FApF"/>
</dbReference>
<name>A0A109JUX4_9BRAD</name>
<sequence length="248" mass="26657">MPERRARWSIAAGVLVALLAGPAIAGPPFVSDDPEPTDTGHFEIYTFNNGTNTSSGTAGESGIDFNYGAARDLQLTATLPAGYSDMAGGGTRVGLGNIELAAKYRFLHQDDFGVDVAIFPRIFLPSGSGTIGDNHVSLLLPIWIQKDFGKQWSTFGGGGCTFNAIPAANFCQMGAVVTYQVLPKLQIGGELFHQTADSRGTPASTSVGIGWRYDVNDNYHLLGYVRRGIENADETNRYSWYASVLFTF</sequence>
<evidence type="ECO:0000256" key="1">
    <source>
        <dbReference type="SAM" id="SignalP"/>
    </source>
</evidence>
<reference evidence="2 3" key="1">
    <citation type="submission" date="2015-11" db="EMBL/GenBank/DDBJ databases">
        <title>Draft Genome Sequence of the Strain BR 10303 (Bradyrhizobium sp.) isolated from nodules of Centrolobium paraense.</title>
        <authorList>
            <person name="Zelli J.E."/>
            <person name="Simoes-Araujo J.L."/>
            <person name="Barauna A.C."/>
            <person name="Silva K."/>
        </authorList>
    </citation>
    <scope>NUCLEOTIDE SEQUENCE [LARGE SCALE GENOMIC DNA]</scope>
    <source>
        <strain evidence="2 3">BR 10303</strain>
    </source>
</reference>
<dbReference type="EMBL" id="LNCU01000062">
    <property type="protein sequence ID" value="KWV55571.1"/>
    <property type="molecule type" value="Genomic_DNA"/>
</dbReference>
<accession>A0A109JUX4</accession>
<evidence type="ECO:0000313" key="3">
    <source>
        <dbReference type="Proteomes" id="UP000057737"/>
    </source>
</evidence>
<keyword evidence="3" id="KW-1185">Reference proteome</keyword>
<keyword evidence="1" id="KW-0732">Signal</keyword>
<organism evidence="2 3">
    <name type="scientific">Bradyrhizobium macuxiense</name>
    <dbReference type="NCBI Taxonomy" id="1755647"/>
    <lineage>
        <taxon>Bacteria</taxon>
        <taxon>Pseudomonadati</taxon>
        <taxon>Pseudomonadota</taxon>
        <taxon>Alphaproteobacteria</taxon>
        <taxon>Hyphomicrobiales</taxon>
        <taxon>Nitrobacteraceae</taxon>
        <taxon>Bradyrhizobium</taxon>
    </lineage>
</organism>
<dbReference type="AlphaFoldDB" id="A0A109JUX4"/>
<feature type="signal peptide" evidence="1">
    <location>
        <begin position="1"/>
        <end position="25"/>
    </location>
</feature>
<dbReference type="RefSeq" id="WP_066507379.1">
    <property type="nucleotide sequence ID" value="NZ_LNCU01000062.1"/>
</dbReference>
<proteinExistence type="predicted"/>